<evidence type="ECO:0000256" key="9">
    <source>
        <dbReference type="PIRNR" id="PIRNR016089"/>
    </source>
</evidence>
<keyword evidence="3" id="KW-0812">Transmembrane</keyword>
<reference evidence="10 11" key="1">
    <citation type="submission" date="2023-04" db="EMBL/GenBank/DDBJ databases">
        <title>Genome of Basidiobolus ranarum AG-B5.</title>
        <authorList>
            <person name="Stajich J.E."/>
            <person name="Carter-House D."/>
            <person name="Gryganskyi A."/>
        </authorList>
    </citation>
    <scope>NUCLEOTIDE SEQUENCE [LARGE SCALE GENOMIC DNA]</scope>
    <source>
        <strain evidence="10 11">AG-B5</strain>
    </source>
</reference>
<keyword evidence="7 9" id="KW-0472">Membrane</keyword>
<evidence type="ECO:0000313" key="11">
    <source>
        <dbReference type="Proteomes" id="UP001479436"/>
    </source>
</evidence>
<evidence type="ECO:0000256" key="6">
    <source>
        <dbReference type="ARBA" id="ARBA00022989"/>
    </source>
</evidence>
<name>A0ABR2X4T0_9FUNG</name>
<evidence type="ECO:0000256" key="7">
    <source>
        <dbReference type="ARBA" id="ARBA00023136"/>
    </source>
</evidence>
<keyword evidence="4 9" id="KW-0256">Endoplasmic reticulum</keyword>
<comment type="subcellular location">
    <subcellularLocation>
        <location evidence="1">Endoplasmic reticulum membrane</location>
        <topology evidence="1">Single-pass type II membrane protein</topology>
    </subcellularLocation>
</comment>
<dbReference type="Proteomes" id="UP001479436">
    <property type="component" value="Unassembled WGS sequence"/>
</dbReference>
<dbReference type="Pfam" id="PF04573">
    <property type="entry name" value="SPC22"/>
    <property type="match status" value="1"/>
</dbReference>
<dbReference type="InterPro" id="IPR007653">
    <property type="entry name" value="SPC3"/>
</dbReference>
<evidence type="ECO:0000256" key="1">
    <source>
        <dbReference type="ARBA" id="ARBA00004648"/>
    </source>
</evidence>
<sequence length="180" mass="20864">MYNIVQRLSAVGAFTLSVFFVLLGAVAVFTPFQATSPTAQVSLRNTKLLHGRYGDRYSDYYYNPSAEYAFVKFDLEADLSSLFRWNTKQLFVYVVAEYESSKHGVNQIVLWDRIIRSPEDAKFQLRGYKNKYAFIDVNPRFEKGQVGNISVHWNVIPHVGFMLNYQGENRTQFDFVPKFV</sequence>
<gene>
    <name evidence="10" type="primary">SPC3</name>
    <name evidence="10" type="ORF">K7432_000315</name>
</gene>
<comment type="function">
    <text evidence="8">Essential component of the signal peptidase complex (SPC) which catalyzes the cleavage of N-terminal signal sequences from nascent proteins as they are translocated into the lumen of the endoplasmic reticulum. Essential for the SPC catalytic activity, possibly by stabilizing and positioning the active center of the complex close to the lumenal surface. Essential for viability.</text>
</comment>
<dbReference type="PANTHER" id="PTHR12804">
    <property type="entry name" value="MICROSOMAL SIGNAL PEPTIDASE 23 KD SUBUNIT SPC22/23"/>
    <property type="match status" value="1"/>
</dbReference>
<evidence type="ECO:0000256" key="3">
    <source>
        <dbReference type="ARBA" id="ARBA00022692"/>
    </source>
</evidence>
<evidence type="ECO:0000256" key="4">
    <source>
        <dbReference type="ARBA" id="ARBA00022824"/>
    </source>
</evidence>
<evidence type="ECO:0000313" key="10">
    <source>
        <dbReference type="EMBL" id="KAK9768797.1"/>
    </source>
</evidence>
<organism evidence="10 11">
    <name type="scientific">Basidiobolus ranarum</name>
    <dbReference type="NCBI Taxonomy" id="34480"/>
    <lineage>
        <taxon>Eukaryota</taxon>
        <taxon>Fungi</taxon>
        <taxon>Fungi incertae sedis</taxon>
        <taxon>Zoopagomycota</taxon>
        <taxon>Entomophthoromycotina</taxon>
        <taxon>Basidiobolomycetes</taxon>
        <taxon>Basidiobolales</taxon>
        <taxon>Basidiobolaceae</taxon>
        <taxon>Basidiobolus</taxon>
    </lineage>
</organism>
<proteinExistence type="inferred from homology"/>
<keyword evidence="11" id="KW-1185">Reference proteome</keyword>
<dbReference type="PIRSF" id="PIRSF016089">
    <property type="entry name" value="SPC22"/>
    <property type="match status" value="1"/>
</dbReference>
<evidence type="ECO:0000256" key="2">
    <source>
        <dbReference type="ARBA" id="ARBA00009289"/>
    </source>
</evidence>
<protein>
    <recommendedName>
        <fullName evidence="9">Signal peptidase subunit 3</fullName>
    </recommendedName>
</protein>
<keyword evidence="6" id="KW-1133">Transmembrane helix</keyword>
<dbReference type="PANTHER" id="PTHR12804:SF0">
    <property type="entry name" value="SIGNAL PEPTIDASE COMPLEX SUBUNIT 3"/>
    <property type="match status" value="1"/>
</dbReference>
<keyword evidence="5" id="KW-0735">Signal-anchor</keyword>
<comment type="caution">
    <text evidence="10">The sequence shown here is derived from an EMBL/GenBank/DDBJ whole genome shotgun (WGS) entry which is preliminary data.</text>
</comment>
<comment type="similarity">
    <text evidence="2 9">Belongs to the SPCS3 family.</text>
</comment>
<evidence type="ECO:0000256" key="5">
    <source>
        <dbReference type="ARBA" id="ARBA00022968"/>
    </source>
</evidence>
<dbReference type="EMBL" id="JASJQH010000005">
    <property type="protein sequence ID" value="KAK9768797.1"/>
    <property type="molecule type" value="Genomic_DNA"/>
</dbReference>
<accession>A0ABR2X4T0</accession>
<evidence type="ECO:0000256" key="8">
    <source>
        <dbReference type="ARBA" id="ARBA00045670"/>
    </source>
</evidence>